<keyword evidence="1" id="KW-1133">Transmembrane helix</keyword>
<gene>
    <name evidence="2" type="ORF">CLPUN_39040</name>
</gene>
<dbReference type="RefSeq" id="WP_077848889.1">
    <property type="nucleotide sequence ID" value="NZ_LZZM01000199.1"/>
</dbReference>
<comment type="caution">
    <text evidence="2">The sequence shown here is derived from an EMBL/GenBank/DDBJ whole genome shotgun (WGS) entry which is preliminary data.</text>
</comment>
<protein>
    <submittedName>
        <fullName evidence="2">Uncharacterized protein</fullName>
    </submittedName>
</protein>
<name>A0A1S8TA30_9CLOT</name>
<keyword evidence="1" id="KW-0472">Membrane</keyword>
<dbReference type="InterPro" id="IPR054200">
    <property type="entry name" value="DUF6905"/>
</dbReference>
<feature type="transmembrane region" description="Helical" evidence="1">
    <location>
        <begin position="7"/>
        <end position="24"/>
    </location>
</feature>
<feature type="transmembrane region" description="Helical" evidence="1">
    <location>
        <begin position="86"/>
        <end position="110"/>
    </location>
</feature>
<dbReference type="STRING" id="29367.CLPUN_39040"/>
<reference evidence="2 3" key="1">
    <citation type="submission" date="2016-05" db="EMBL/GenBank/DDBJ databases">
        <title>Microbial solvent formation.</title>
        <authorList>
            <person name="Poehlein A."/>
            <person name="Montoya Solano J.D."/>
            <person name="Flitsch S."/>
            <person name="Krabben P."/>
            <person name="Duerre P."/>
            <person name="Daniel R."/>
        </authorList>
    </citation>
    <scope>NUCLEOTIDE SEQUENCE [LARGE SCALE GENOMIC DNA]</scope>
    <source>
        <strain evidence="2 3">DSM 2619</strain>
    </source>
</reference>
<accession>A0A1S8TA30</accession>
<keyword evidence="3" id="KW-1185">Reference proteome</keyword>
<feature type="transmembrane region" description="Helical" evidence="1">
    <location>
        <begin position="30"/>
        <end position="48"/>
    </location>
</feature>
<dbReference type="Pfam" id="PF21846">
    <property type="entry name" value="DUF6905"/>
    <property type="match status" value="1"/>
</dbReference>
<evidence type="ECO:0000256" key="1">
    <source>
        <dbReference type="SAM" id="Phobius"/>
    </source>
</evidence>
<organism evidence="2 3">
    <name type="scientific">Clostridium puniceum</name>
    <dbReference type="NCBI Taxonomy" id="29367"/>
    <lineage>
        <taxon>Bacteria</taxon>
        <taxon>Bacillati</taxon>
        <taxon>Bacillota</taxon>
        <taxon>Clostridia</taxon>
        <taxon>Eubacteriales</taxon>
        <taxon>Clostridiaceae</taxon>
        <taxon>Clostridium</taxon>
    </lineage>
</organism>
<dbReference type="Proteomes" id="UP000190890">
    <property type="component" value="Unassembled WGS sequence"/>
</dbReference>
<evidence type="ECO:0000313" key="3">
    <source>
        <dbReference type="Proteomes" id="UP000190890"/>
    </source>
</evidence>
<dbReference type="AlphaFoldDB" id="A0A1S8TA30"/>
<keyword evidence="1" id="KW-0812">Transmembrane</keyword>
<dbReference type="OrthoDB" id="1908850at2"/>
<proteinExistence type="predicted"/>
<feature type="transmembrane region" description="Helical" evidence="1">
    <location>
        <begin position="60"/>
        <end position="80"/>
    </location>
</feature>
<dbReference type="EMBL" id="LZZM01000199">
    <property type="protein sequence ID" value="OOM74451.1"/>
    <property type="molecule type" value="Genomic_DNA"/>
</dbReference>
<evidence type="ECO:0000313" key="2">
    <source>
        <dbReference type="EMBL" id="OOM74451.1"/>
    </source>
</evidence>
<sequence length="145" mass="15633">MKFLKSTVGYFLASIIINGFWGIFTNKFGVFGGYIAALSLTGSAWYINHYLGLIKHDEDSAFIDMGLGVAICLVTKGYILNGINSVVSSIPTFLCVAIGAILGGYVSVVIEKSIVEANTKKKNFEKVNLEIIDKKLGGGLCQDKL</sequence>